<dbReference type="InterPro" id="IPR001584">
    <property type="entry name" value="Integrase_cat-core"/>
</dbReference>
<dbReference type="GO" id="GO:0003964">
    <property type="term" value="F:RNA-directed DNA polymerase activity"/>
    <property type="evidence" value="ECO:0007669"/>
    <property type="project" value="UniProtKB-EC"/>
</dbReference>
<dbReference type="Proteomes" id="UP000499080">
    <property type="component" value="Unassembled WGS sequence"/>
</dbReference>
<dbReference type="InterPro" id="IPR012337">
    <property type="entry name" value="RNaseH-like_sf"/>
</dbReference>
<evidence type="ECO:0000313" key="5">
    <source>
        <dbReference type="Proteomes" id="UP000499080"/>
    </source>
</evidence>
<protein>
    <recommendedName>
        <fullName evidence="1">RNA-directed DNA polymerase</fullName>
        <ecNumber evidence="1">2.7.7.49</ecNumber>
    </recommendedName>
</protein>
<dbReference type="GO" id="GO:0003676">
    <property type="term" value="F:nucleic acid binding"/>
    <property type="evidence" value="ECO:0007669"/>
    <property type="project" value="InterPro"/>
</dbReference>
<dbReference type="FunFam" id="3.30.420.10:FF:000063">
    <property type="entry name" value="Retrovirus-related Pol polyprotein from transposon 297-like Protein"/>
    <property type="match status" value="1"/>
</dbReference>
<comment type="caution">
    <text evidence="4">The sequence shown here is derived from an EMBL/GenBank/DDBJ whole genome shotgun (WGS) entry which is preliminary data.</text>
</comment>
<evidence type="ECO:0000313" key="4">
    <source>
        <dbReference type="EMBL" id="GBO44911.1"/>
    </source>
</evidence>
<dbReference type="OrthoDB" id="6437589at2759"/>
<organism evidence="4 5">
    <name type="scientific">Araneus ventricosus</name>
    <name type="common">Orbweaver spider</name>
    <name type="synonym">Epeira ventricosa</name>
    <dbReference type="NCBI Taxonomy" id="182803"/>
    <lineage>
        <taxon>Eukaryota</taxon>
        <taxon>Metazoa</taxon>
        <taxon>Ecdysozoa</taxon>
        <taxon>Arthropoda</taxon>
        <taxon>Chelicerata</taxon>
        <taxon>Arachnida</taxon>
        <taxon>Araneae</taxon>
        <taxon>Araneomorphae</taxon>
        <taxon>Entelegynae</taxon>
        <taxon>Araneoidea</taxon>
        <taxon>Araneidae</taxon>
        <taxon>Araneus</taxon>
    </lineage>
</organism>
<dbReference type="EMBL" id="BGPR01071838">
    <property type="protein sequence ID" value="GBO44911.1"/>
    <property type="molecule type" value="Genomic_DNA"/>
</dbReference>
<reference evidence="4 5" key="1">
    <citation type="journal article" date="2019" name="Sci. Rep.">
        <title>Orb-weaving spider Araneus ventricosus genome elucidates the spidroin gene catalogue.</title>
        <authorList>
            <person name="Kono N."/>
            <person name="Nakamura H."/>
            <person name="Ohtoshi R."/>
            <person name="Moran D.A.P."/>
            <person name="Shinohara A."/>
            <person name="Yoshida Y."/>
            <person name="Fujiwara M."/>
            <person name="Mori M."/>
            <person name="Tomita M."/>
            <person name="Arakawa K."/>
        </authorList>
    </citation>
    <scope>NUCLEOTIDE SEQUENCE [LARGE SCALE GENOMIC DNA]</scope>
</reference>
<proteinExistence type="predicted"/>
<dbReference type="GO" id="GO:0015074">
    <property type="term" value="P:DNA integration"/>
    <property type="evidence" value="ECO:0007669"/>
    <property type="project" value="InterPro"/>
</dbReference>
<evidence type="ECO:0000256" key="2">
    <source>
        <dbReference type="SAM" id="MobiDB-lite"/>
    </source>
</evidence>
<feature type="region of interest" description="Disordered" evidence="2">
    <location>
        <begin position="448"/>
        <end position="502"/>
    </location>
</feature>
<sequence length="502" mass="57830">MHFKIETDHKPLIPIFSKKNLDDLSPRLQRIKLRMMKFSYTIVHIPEKELFAADALSRNPQKVPYKREELEAEIDAFIQMITSSLPASSRRLDELRVAQLKDEICQKLTDYVLKGWPSKKEVDTLCAPYWQNRYEISVQDGLLMRGCRIIIPKSHQAEVLNQIHEGHLGITKCRRARCSVYWPGISKVIEEKMKSCIACIQESSYRHQPLIPTSFPERPWEVLGLDLFKYKNSWYLLISDYYSRYPEVARLDRLTSAEIINHCKSIFSHHGIPDVVRSDNGSQFDPVKTVEFKDFAKSYGFTHISSSPKFSQSNGLIEAAVTTVKARIKKSRDPYLTLMAYRATPLENGFSPLELLMGRRINTTLPVAKTQLQPYLVNKKVLEAKEERRIEGQKTNYDKHHGVRNLDELDPVQSGRRVYRRNRKHLIPSPDFHPEPEPEDDFDVTVYQHSPADADPGCPPLMSSPQSPKIYPERASSSTKASPDPYVTRSGRTVRPPERLDL</sequence>
<name>A0A4Y2X5U7_ARAVE</name>
<gene>
    <name evidence="4" type="primary">K02A2.6_152</name>
    <name evidence="4" type="ORF">AVEN_105808_1</name>
</gene>
<feature type="region of interest" description="Disordered" evidence="2">
    <location>
        <begin position="391"/>
        <end position="415"/>
    </location>
</feature>
<feature type="compositionally biased region" description="Basic and acidic residues" evidence="2">
    <location>
        <begin position="391"/>
        <end position="407"/>
    </location>
</feature>
<dbReference type="InterPro" id="IPR041588">
    <property type="entry name" value="Integrase_H2C2"/>
</dbReference>
<dbReference type="Pfam" id="PF17921">
    <property type="entry name" value="Integrase_H2C2"/>
    <property type="match status" value="1"/>
</dbReference>
<evidence type="ECO:0000259" key="3">
    <source>
        <dbReference type="PROSITE" id="PS50994"/>
    </source>
</evidence>
<dbReference type="FunFam" id="1.10.340.70:FF:000003">
    <property type="entry name" value="Protein CBG25708"/>
    <property type="match status" value="1"/>
</dbReference>
<accession>A0A4Y2X5U7</accession>
<dbReference type="PROSITE" id="PS50994">
    <property type="entry name" value="INTEGRASE"/>
    <property type="match status" value="1"/>
</dbReference>
<dbReference type="InterPro" id="IPR036397">
    <property type="entry name" value="RNaseH_sf"/>
</dbReference>
<dbReference type="InterPro" id="IPR050951">
    <property type="entry name" value="Retrovirus_Pol_polyprotein"/>
</dbReference>
<dbReference type="AlphaFoldDB" id="A0A4Y2X5U7"/>
<dbReference type="SUPFAM" id="SSF53098">
    <property type="entry name" value="Ribonuclease H-like"/>
    <property type="match status" value="1"/>
</dbReference>
<dbReference type="EC" id="2.7.7.49" evidence="1"/>
<dbReference type="Gene3D" id="3.30.420.10">
    <property type="entry name" value="Ribonuclease H-like superfamily/Ribonuclease H"/>
    <property type="match status" value="1"/>
</dbReference>
<keyword evidence="5" id="KW-1185">Reference proteome</keyword>
<evidence type="ECO:0000256" key="1">
    <source>
        <dbReference type="ARBA" id="ARBA00012493"/>
    </source>
</evidence>
<dbReference type="PANTHER" id="PTHR37984">
    <property type="entry name" value="PROTEIN CBG26694"/>
    <property type="match status" value="1"/>
</dbReference>
<feature type="domain" description="Integrase catalytic" evidence="3">
    <location>
        <begin position="215"/>
        <end position="374"/>
    </location>
</feature>
<dbReference type="Gene3D" id="1.10.340.70">
    <property type="match status" value="1"/>
</dbReference>
<dbReference type="PANTHER" id="PTHR37984:SF9">
    <property type="entry name" value="INTEGRASE CATALYTIC DOMAIN-CONTAINING PROTEIN"/>
    <property type="match status" value="1"/>
</dbReference>